<dbReference type="AlphaFoldDB" id="A0A2K3NLA3"/>
<dbReference type="GO" id="GO:0009733">
    <property type="term" value="P:response to auxin"/>
    <property type="evidence" value="ECO:0007669"/>
    <property type="project" value="InterPro"/>
</dbReference>
<protein>
    <submittedName>
        <fullName evidence="2">Auxin-induced protein-like protein</fullName>
    </submittedName>
</protein>
<dbReference type="ExpressionAtlas" id="A0A2K3NLA3">
    <property type="expression patterns" value="baseline"/>
</dbReference>
<reference evidence="2 3" key="1">
    <citation type="journal article" date="2014" name="Am. J. Bot.">
        <title>Genome assembly and annotation for red clover (Trifolium pratense; Fabaceae).</title>
        <authorList>
            <person name="Istvanek J."/>
            <person name="Jaros M."/>
            <person name="Krenek A."/>
            <person name="Repkova J."/>
        </authorList>
    </citation>
    <scope>NUCLEOTIDE SEQUENCE [LARGE SCALE GENOMIC DNA]</scope>
    <source>
        <strain evidence="3">cv. Tatra</strain>
        <tissue evidence="2">Young leaves</tissue>
    </source>
</reference>
<dbReference type="STRING" id="57577.A0A2K3NLA3"/>
<dbReference type="EMBL" id="ASHM01000081">
    <property type="protein sequence ID" value="PNY03822.1"/>
    <property type="molecule type" value="Genomic_DNA"/>
</dbReference>
<dbReference type="InterPro" id="IPR003676">
    <property type="entry name" value="SAUR_fam"/>
</dbReference>
<proteinExistence type="inferred from homology"/>
<dbReference type="PANTHER" id="PTHR31929">
    <property type="entry name" value="SAUR-LIKE AUXIN-RESPONSIVE PROTEIN FAMILY-RELATED"/>
    <property type="match status" value="1"/>
</dbReference>
<dbReference type="OrthoDB" id="625231at2759"/>
<sequence>MGFRLPSIIRRTASSKSVDVPKGYLSVYVGEEMKRFVIPISYLKKSSFQELLNQAEEQFGYDHPTGGLTIPCREEVFLDITSRLNLG</sequence>
<reference evidence="2 3" key="2">
    <citation type="journal article" date="2017" name="Front. Plant Sci.">
        <title>Gene Classification and Mining of Molecular Markers Useful in Red Clover (Trifolium pratense) Breeding.</title>
        <authorList>
            <person name="Istvanek J."/>
            <person name="Dluhosova J."/>
            <person name="Dluhos P."/>
            <person name="Patkova L."/>
            <person name="Nedelnik J."/>
            <person name="Repkova J."/>
        </authorList>
    </citation>
    <scope>NUCLEOTIDE SEQUENCE [LARGE SCALE GENOMIC DNA]</scope>
    <source>
        <strain evidence="3">cv. Tatra</strain>
        <tissue evidence="2">Young leaves</tissue>
    </source>
</reference>
<comment type="caution">
    <text evidence="2">The sequence shown here is derived from an EMBL/GenBank/DDBJ whole genome shotgun (WGS) entry which is preliminary data.</text>
</comment>
<name>A0A2K3NLA3_TRIPR</name>
<comment type="similarity">
    <text evidence="1">Belongs to the ARG7 family.</text>
</comment>
<dbReference type="Proteomes" id="UP000236291">
    <property type="component" value="Unassembled WGS sequence"/>
</dbReference>
<dbReference type="Pfam" id="PF02519">
    <property type="entry name" value="Auxin_inducible"/>
    <property type="match status" value="1"/>
</dbReference>
<accession>A0A2K3NLA3</accession>
<evidence type="ECO:0000313" key="3">
    <source>
        <dbReference type="Proteomes" id="UP000236291"/>
    </source>
</evidence>
<evidence type="ECO:0000256" key="1">
    <source>
        <dbReference type="ARBA" id="ARBA00006974"/>
    </source>
</evidence>
<gene>
    <name evidence="2" type="ORF">L195_g000232</name>
</gene>
<organism evidence="2 3">
    <name type="scientific">Trifolium pratense</name>
    <name type="common">Red clover</name>
    <dbReference type="NCBI Taxonomy" id="57577"/>
    <lineage>
        <taxon>Eukaryota</taxon>
        <taxon>Viridiplantae</taxon>
        <taxon>Streptophyta</taxon>
        <taxon>Embryophyta</taxon>
        <taxon>Tracheophyta</taxon>
        <taxon>Spermatophyta</taxon>
        <taxon>Magnoliopsida</taxon>
        <taxon>eudicotyledons</taxon>
        <taxon>Gunneridae</taxon>
        <taxon>Pentapetalae</taxon>
        <taxon>rosids</taxon>
        <taxon>fabids</taxon>
        <taxon>Fabales</taxon>
        <taxon>Fabaceae</taxon>
        <taxon>Papilionoideae</taxon>
        <taxon>50 kb inversion clade</taxon>
        <taxon>NPAAA clade</taxon>
        <taxon>Hologalegina</taxon>
        <taxon>IRL clade</taxon>
        <taxon>Trifolieae</taxon>
        <taxon>Trifolium</taxon>
    </lineage>
</organism>
<evidence type="ECO:0000313" key="2">
    <source>
        <dbReference type="EMBL" id="PNY03822.1"/>
    </source>
</evidence>